<sequence length="347" mass="40368">MAGPGVPRASRAPICPSLPPEIWIRILSYHTDLTHLWLTCRGVSRTFLAYAEQVFAEYVIRDTHIDWALEKYNLGGKSRRPEVCVEFVRFSEDAGKRVALFKAKRETEGGVGGERNRRWRLKLKIPEAHVTKRWEERVRNSRPEMPNYTIRIGDVVNDTALPGLSFDAENKEISVQWRDMFCAFFREQERFAVLRKRWQDHLARDMQKLEHGEPIPHQDLHQPWAATELDIRKQIRRARLREWYEEKGNEELVWAVDSLKFYEKNKKEDGRVLKSLGEIPGAGLGEKWFGSTYWVQALHLDETDCFHRIDVKVEHWKHGGGGNEGAARKLPQQRARSMSIASTITVS</sequence>
<accession>A0A6A6X173</accession>
<dbReference type="OrthoDB" id="2997776at2759"/>
<evidence type="ECO:0008006" key="4">
    <source>
        <dbReference type="Google" id="ProtNLM"/>
    </source>
</evidence>
<dbReference type="EMBL" id="MU002106">
    <property type="protein sequence ID" value="KAF2789903.1"/>
    <property type="molecule type" value="Genomic_DNA"/>
</dbReference>
<proteinExistence type="predicted"/>
<organism evidence="2 3">
    <name type="scientific">Melanomma pulvis-pyrius CBS 109.77</name>
    <dbReference type="NCBI Taxonomy" id="1314802"/>
    <lineage>
        <taxon>Eukaryota</taxon>
        <taxon>Fungi</taxon>
        <taxon>Dikarya</taxon>
        <taxon>Ascomycota</taxon>
        <taxon>Pezizomycotina</taxon>
        <taxon>Dothideomycetes</taxon>
        <taxon>Pleosporomycetidae</taxon>
        <taxon>Pleosporales</taxon>
        <taxon>Melanommataceae</taxon>
        <taxon>Melanomma</taxon>
    </lineage>
</organism>
<dbReference type="CDD" id="cd09917">
    <property type="entry name" value="F-box_SF"/>
    <property type="match status" value="1"/>
</dbReference>
<protein>
    <recommendedName>
        <fullName evidence="4">F-box domain-containing protein</fullName>
    </recommendedName>
</protein>
<feature type="compositionally biased region" description="Polar residues" evidence="1">
    <location>
        <begin position="334"/>
        <end position="347"/>
    </location>
</feature>
<evidence type="ECO:0000256" key="1">
    <source>
        <dbReference type="SAM" id="MobiDB-lite"/>
    </source>
</evidence>
<gene>
    <name evidence="2" type="ORF">K505DRAFT_327941</name>
</gene>
<reference evidence="2" key="1">
    <citation type="journal article" date="2020" name="Stud. Mycol.">
        <title>101 Dothideomycetes genomes: a test case for predicting lifestyles and emergence of pathogens.</title>
        <authorList>
            <person name="Haridas S."/>
            <person name="Albert R."/>
            <person name="Binder M."/>
            <person name="Bloem J."/>
            <person name="Labutti K."/>
            <person name="Salamov A."/>
            <person name="Andreopoulos B."/>
            <person name="Baker S."/>
            <person name="Barry K."/>
            <person name="Bills G."/>
            <person name="Bluhm B."/>
            <person name="Cannon C."/>
            <person name="Castanera R."/>
            <person name="Culley D."/>
            <person name="Daum C."/>
            <person name="Ezra D."/>
            <person name="Gonzalez J."/>
            <person name="Henrissat B."/>
            <person name="Kuo A."/>
            <person name="Liang C."/>
            <person name="Lipzen A."/>
            <person name="Lutzoni F."/>
            <person name="Magnuson J."/>
            <person name="Mondo S."/>
            <person name="Nolan M."/>
            <person name="Ohm R."/>
            <person name="Pangilinan J."/>
            <person name="Park H.-J."/>
            <person name="Ramirez L."/>
            <person name="Alfaro M."/>
            <person name="Sun H."/>
            <person name="Tritt A."/>
            <person name="Yoshinaga Y."/>
            <person name="Zwiers L.-H."/>
            <person name="Turgeon B."/>
            <person name="Goodwin S."/>
            <person name="Spatafora J."/>
            <person name="Crous P."/>
            <person name="Grigoriev I."/>
        </authorList>
    </citation>
    <scope>NUCLEOTIDE SEQUENCE</scope>
    <source>
        <strain evidence="2">CBS 109.77</strain>
    </source>
</reference>
<keyword evidence="3" id="KW-1185">Reference proteome</keyword>
<name>A0A6A6X173_9PLEO</name>
<evidence type="ECO:0000313" key="2">
    <source>
        <dbReference type="EMBL" id="KAF2789903.1"/>
    </source>
</evidence>
<dbReference type="Proteomes" id="UP000799757">
    <property type="component" value="Unassembled WGS sequence"/>
</dbReference>
<evidence type="ECO:0000313" key="3">
    <source>
        <dbReference type="Proteomes" id="UP000799757"/>
    </source>
</evidence>
<feature type="region of interest" description="Disordered" evidence="1">
    <location>
        <begin position="317"/>
        <end position="347"/>
    </location>
</feature>
<dbReference type="AlphaFoldDB" id="A0A6A6X173"/>